<gene>
    <name evidence="1" type="ORF">PanWU01x14_255420</name>
</gene>
<protein>
    <submittedName>
        <fullName evidence="1">ATPase, V1 complex, subunit H</fullName>
    </submittedName>
</protein>
<keyword evidence="2" id="KW-1185">Reference proteome</keyword>
<dbReference type="PANTHER" id="PTHR10698:SF0">
    <property type="entry name" value="V-TYPE PROTON ATPASE SUBUNIT H"/>
    <property type="match status" value="1"/>
</dbReference>
<dbReference type="EMBL" id="JXTB01000322">
    <property type="protein sequence ID" value="PON45870.1"/>
    <property type="molecule type" value="Genomic_DNA"/>
</dbReference>
<accession>A0A2P5BAQ4</accession>
<reference evidence="2" key="1">
    <citation type="submission" date="2016-06" db="EMBL/GenBank/DDBJ databases">
        <title>Parallel loss of symbiosis genes in relatives of nitrogen-fixing non-legume Parasponia.</title>
        <authorList>
            <person name="Van Velzen R."/>
            <person name="Holmer R."/>
            <person name="Bu F."/>
            <person name="Rutten L."/>
            <person name="Van Zeijl A."/>
            <person name="Liu W."/>
            <person name="Santuari L."/>
            <person name="Cao Q."/>
            <person name="Sharma T."/>
            <person name="Shen D."/>
            <person name="Roswanjaya Y."/>
            <person name="Wardhani T."/>
            <person name="Kalhor M.S."/>
            <person name="Jansen J."/>
            <person name="Van den Hoogen J."/>
            <person name="Gungor B."/>
            <person name="Hartog M."/>
            <person name="Hontelez J."/>
            <person name="Verver J."/>
            <person name="Yang W.-C."/>
            <person name="Schijlen E."/>
            <person name="Repin R."/>
            <person name="Schilthuizen M."/>
            <person name="Schranz E."/>
            <person name="Heidstra R."/>
            <person name="Miyata K."/>
            <person name="Fedorova E."/>
            <person name="Kohlen W."/>
            <person name="Bisseling T."/>
            <person name="Smit S."/>
            <person name="Geurts R."/>
        </authorList>
    </citation>
    <scope>NUCLEOTIDE SEQUENCE [LARGE SCALE GENOMIC DNA]</scope>
    <source>
        <strain evidence="2">cv. WU1-14</strain>
    </source>
</reference>
<dbReference type="GO" id="GO:0000221">
    <property type="term" value="C:vacuolar proton-transporting V-type ATPase, V1 domain"/>
    <property type="evidence" value="ECO:0007669"/>
    <property type="project" value="InterPro"/>
</dbReference>
<proteinExistence type="predicted"/>
<comment type="caution">
    <text evidence="1">The sequence shown here is derived from an EMBL/GenBank/DDBJ whole genome shotgun (WGS) entry which is preliminary data.</text>
</comment>
<evidence type="ECO:0000313" key="1">
    <source>
        <dbReference type="EMBL" id="PON45870.1"/>
    </source>
</evidence>
<dbReference type="Proteomes" id="UP000237105">
    <property type="component" value="Unassembled WGS sequence"/>
</dbReference>
<dbReference type="AlphaFoldDB" id="A0A2P5BAQ4"/>
<dbReference type="PANTHER" id="PTHR10698">
    <property type="entry name" value="V-TYPE PROTON ATPASE SUBUNIT H"/>
    <property type="match status" value="1"/>
</dbReference>
<dbReference type="GO" id="GO:0046961">
    <property type="term" value="F:proton-transporting ATPase activity, rotational mechanism"/>
    <property type="evidence" value="ECO:0007669"/>
    <property type="project" value="InterPro"/>
</dbReference>
<dbReference type="Pfam" id="PF03224">
    <property type="entry name" value="V-ATPase_H_N"/>
    <property type="match status" value="1"/>
</dbReference>
<dbReference type="OrthoDB" id="10263554at2759"/>
<name>A0A2P5BAQ4_PARAD</name>
<organism evidence="1 2">
    <name type="scientific">Parasponia andersonii</name>
    <name type="common">Sponia andersonii</name>
    <dbReference type="NCBI Taxonomy" id="3476"/>
    <lineage>
        <taxon>Eukaryota</taxon>
        <taxon>Viridiplantae</taxon>
        <taxon>Streptophyta</taxon>
        <taxon>Embryophyta</taxon>
        <taxon>Tracheophyta</taxon>
        <taxon>Spermatophyta</taxon>
        <taxon>Magnoliopsida</taxon>
        <taxon>eudicotyledons</taxon>
        <taxon>Gunneridae</taxon>
        <taxon>Pentapetalae</taxon>
        <taxon>rosids</taxon>
        <taxon>fabids</taxon>
        <taxon>Rosales</taxon>
        <taxon>Cannabaceae</taxon>
        <taxon>Parasponia</taxon>
    </lineage>
</organism>
<dbReference type="STRING" id="3476.A0A2P5BAQ4"/>
<dbReference type="InterPro" id="IPR004908">
    <property type="entry name" value="ATPase_V1-cplx_hsu"/>
</dbReference>
<evidence type="ECO:0000313" key="2">
    <source>
        <dbReference type="Proteomes" id="UP000237105"/>
    </source>
</evidence>
<sequence>MDQLMFGCLLAFCAISLRKKQLKMYCTKCLLLLGSSLTIYTCCFTHTKLNQSDIYFVANPGRARLFHDQSLSGDDTYEPFLTLLWNGNWFIQEKSCKILASIVSSRPKPQDRIVANGGASNSKKIFTTIDDVLKDLVQWLCAQVCF</sequence>